<dbReference type="GO" id="GO:0000307">
    <property type="term" value="C:cyclin-dependent protein kinase holoenzyme complex"/>
    <property type="evidence" value="ECO:0007669"/>
    <property type="project" value="TreeGrafter"/>
</dbReference>
<dbReference type="GO" id="GO:0005634">
    <property type="term" value="C:nucleus"/>
    <property type="evidence" value="ECO:0007669"/>
    <property type="project" value="TreeGrafter"/>
</dbReference>
<proteinExistence type="inferred from homology"/>
<dbReference type="GO" id="GO:0032968">
    <property type="term" value="P:positive regulation of transcription elongation by RNA polymerase II"/>
    <property type="evidence" value="ECO:0007669"/>
    <property type="project" value="TreeGrafter"/>
</dbReference>
<dbReference type="PROSITE" id="PS00108">
    <property type="entry name" value="PROTEIN_KINASE_ST"/>
    <property type="match status" value="1"/>
</dbReference>
<dbReference type="Proteomes" id="UP001234989">
    <property type="component" value="Chromosome 11"/>
</dbReference>
<accession>A0AAF0V0Z4</accession>
<feature type="compositionally biased region" description="Basic and acidic residues" evidence="8">
    <location>
        <begin position="456"/>
        <end position="474"/>
    </location>
</feature>
<keyword evidence="11" id="KW-1185">Reference proteome</keyword>
<protein>
    <recommendedName>
        <fullName evidence="9">Protein kinase domain-containing protein</fullName>
    </recommendedName>
</protein>
<dbReference type="PANTHER" id="PTHR24056:SF384">
    <property type="entry name" value="PROTEIN KINASE SUPERFAMILY PROTEIN"/>
    <property type="match status" value="1"/>
</dbReference>
<dbReference type="SUPFAM" id="SSF56112">
    <property type="entry name" value="Protein kinase-like (PK-like)"/>
    <property type="match status" value="1"/>
</dbReference>
<keyword evidence="3" id="KW-0808">Transferase</keyword>
<dbReference type="SMART" id="SM00220">
    <property type="entry name" value="S_TKc"/>
    <property type="match status" value="1"/>
</dbReference>
<dbReference type="Gene3D" id="3.30.200.20">
    <property type="entry name" value="Phosphorylase Kinase, domain 1"/>
    <property type="match status" value="1"/>
</dbReference>
<evidence type="ECO:0000256" key="7">
    <source>
        <dbReference type="PROSITE-ProRule" id="PRU10141"/>
    </source>
</evidence>
<comment type="similarity">
    <text evidence="1">Belongs to the protein kinase superfamily. CMGC Ser/Thr protein kinase family. CDC2/CDKX subfamily.</text>
</comment>
<evidence type="ECO:0000256" key="2">
    <source>
        <dbReference type="ARBA" id="ARBA00022527"/>
    </source>
</evidence>
<evidence type="ECO:0000256" key="8">
    <source>
        <dbReference type="SAM" id="MobiDB-lite"/>
    </source>
</evidence>
<dbReference type="Pfam" id="PF00069">
    <property type="entry name" value="Pkinase"/>
    <property type="match status" value="1"/>
</dbReference>
<dbReference type="GO" id="GO:0008353">
    <property type="term" value="F:RNA polymerase II CTD heptapeptide repeat kinase activity"/>
    <property type="evidence" value="ECO:0007669"/>
    <property type="project" value="TreeGrafter"/>
</dbReference>
<dbReference type="CDD" id="cd07840">
    <property type="entry name" value="STKc_CDK9_like"/>
    <property type="match status" value="1"/>
</dbReference>
<evidence type="ECO:0000259" key="9">
    <source>
        <dbReference type="PROSITE" id="PS50011"/>
    </source>
</evidence>
<dbReference type="PROSITE" id="PS50011">
    <property type="entry name" value="PROTEIN_KINASE_DOM"/>
    <property type="match status" value="1"/>
</dbReference>
<dbReference type="PANTHER" id="PTHR24056">
    <property type="entry name" value="CELL DIVISION PROTEIN KINASE"/>
    <property type="match status" value="1"/>
</dbReference>
<organism evidence="10 11">
    <name type="scientific">Solanum verrucosum</name>
    <dbReference type="NCBI Taxonomy" id="315347"/>
    <lineage>
        <taxon>Eukaryota</taxon>
        <taxon>Viridiplantae</taxon>
        <taxon>Streptophyta</taxon>
        <taxon>Embryophyta</taxon>
        <taxon>Tracheophyta</taxon>
        <taxon>Spermatophyta</taxon>
        <taxon>Magnoliopsida</taxon>
        <taxon>eudicotyledons</taxon>
        <taxon>Gunneridae</taxon>
        <taxon>Pentapetalae</taxon>
        <taxon>asterids</taxon>
        <taxon>lamiids</taxon>
        <taxon>Solanales</taxon>
        <taxon>Solanaceae</taxon>
        <taxon>Solanoideae</taxon>
        <taxon>Solaneae</taxon>
        <taxon>Solanum</taxon>
    </lineage>
</organism>
<dbReference type="EMBL" id="CP133622">
    <property type="protein sequence ID" value="WMV54793.1"/>
    <property type="molecule type" value="Genomic_DNA"/>
</dbReference>
<dbReference type="AlphaFoldDB" id="A0AAF0V0Z4"/>
<dbReference type="InterPro" id="IPR017441">
    <property type="entry name" value="Protein_kinase_ATP_BS"/>
</dbReference>
<feature type="region of interest" description="Disordered" evidence="8">
    <location>
        <begin position="456"/>
        <end position="494"/>
    </location>
</feature>
<dbReference type="InterPro" id="IPR050108">
    <property type="entry name" value="CDK"/>
</dbReference>
<keyword evidence="2" id="KW-0723">Serine/threonine-protein kinase</keyword>
<feature type="binding site" evidence="7">
    <location>
        <position position="173"/>
    </location>
    <ligand>
        <name>ATP</name>
        <dbReference type="ChEBI" id="CHEBI:30616"/>
    </ligand>
</feature>
<feature type="domain" description="Protein kinase" evidence="9">
    <location>
        <begin position="144"/>
        <end position="428"/>
    </location>
</feature>
<evidence type="ECO:0000256" key="1">
    <source>
        <dbReference type="ARBA" id="ARBA00006485"/>
    </source>
</evidence>
<evidence type="ECO:0000256" key="3">
    <source>
        <dbReference type="ARBA" id="ARBA00022679"/>
    </source>
</evidence>
<dbReference type="Gene3D" id="1.10.510.10">
    <property type="entry name" value="Transferase(Phosphotransferase) domain 1"/>
    <property type="match status" value="1"/>
</dbReference>
<evidence type="ECO:0000256" key="6">
    <source>
        <dbReference type="ARBA" id="ARBA00022840"/>
    </source>
</evidence>
<feature type="compositionally biased region" description="Polar residues" evidence="8">
    <location>
        <begin position="475"/>
        <end position="494"/>
    </location>
</feature>
<evidence type="ECO:0000313" key="10">
    <source>
        <dbReference type="EMBL" id="WMV54793.1"/>
    </source>
</evidence>
<evidence type="ECO:0000313" key="11">
    <source>
        <dbReference type="Proteomes" id="UP001234989"/>
    </source>
</evidence>
<keyword evidence="4 7" id="KW-0547">Nucleotide-binding</keyword>
<reference evidence="10" key="1">
    <citation type="submission" date="2023-08" db="EMBL/GenBank/DDBJ databases">
        <title>A de novo genome assembly of Solanum verrucosum Schlechtendal, a Mexican diploid species geographically isolated from the other diploid A-genome species in potato relatives.</title>
        <authorList>
            <person name="Hosaka K."/>
        </authorList>
    </citation>
    <scope>NUCLEOTIDE SEQUENCE</scope>
    <source>
        <tissue evidence="10">Young leaves</tissue>
    </source>
</reference>
<dbReference type="FunFam" id="1.10.510.10:FF:000043">
    <property type="entry name" value="probable serine/threonine-protein kinase At1g54610"/>
    <property type="match status" value="1"/>
</dbReference>
<evidence type="ECO:0000256" key="5">
    <source>
        <dbReference type="ARBA" id="ARBA00022777"/>
    </source>
</evidence>
<keyword evidence="6 7" id="KW-0067">ATP-binding</keyword>
<dbReference type="PROSITE" id="PS00107">
    <property type="entry name" value="PROTEIN_KINASE_ATP"/>
    <property type="match status" value="1"/>
</dbReference>
<sequence length="644" mass="71664">MGCICSKGSSEDEYVFEQKEVDKSSVHMVAPLHREEIKVDLVNPKIEIIPMNSKSKRTSESALISVLATKVEDDGKTRIIERPKEGHHKRRSTVDFGVQQSMSRVVSIPNAAKGELGAAGWPSWLTSVAAEAIQGWLPRSADSFEKLNKIGQGTYSSVYKARDLKTNKIVAMKKVRFVNMDPESVRFMAKEISILRKLDHPNVMKLEALVTSRISGSLYLVFEYMEHDLAGLAAAPRVKFTEAQIKCYMQQLLRGLEHCHSRGVLHRDIKGSNLLIDDNGVLKIGDFGLATTFEPNQTQPLTSRVVTLWYRAPELLLGTTEYGVAIDMWSAGCILAELSAGKPIMPGRTEVEQMHKIFKLCGSPSEEYWKKSKLPHATSFKPQHPYKRCVTDTFKDFPPSALALVDILLSIEPERRGTAYSALNSEFFSTKPLPCDPSSLPKYPPSKEYDAKIREEEARRRKAESVKGCGDESLSKSSRQSKGESTTESIAGQGQSNISISVKYNPLEESGSGFPIEPPRVKNRNGFIHSTSVIHPNAAGYSRKVKEDSCTSQHGGEFLRQGSHTSRAVGDFSSVHSKRDDGSSYEDSTVYVPKKSRLLCSGPLVPPGGSMEDMLKEHERQIQEAVRKARIEKGRTKKNCYDYD</sequence>
<keyword evidence="5" id="KW-0418">Kinase</keyword>
<evidence type="ECO:0000256" key="4">
    <source>
        <dbReference type="ARBA" id="ARBA00022741"/>
    </source>
</evidence>
<dbReference type="InterPro" id="IPR011009">
    <property type="entry name" value="Kinase-like_dom_sf"/>
</dbReference>
<feature type="region of interest" description="Disordered" evidence="8">
    <location>
        <begin position="567"/>
        <end position="587"/>
    </location>
</feature>
<gene>
    <name evidence="10" type="ORF">MTR67_048178</name>
</gene>
<dbReference type="InterPro" id="IPR000719">
    <property type="entry name" value="Prot_kinase_dom"/>
</dbReference>
<dbReference type="FunFam" id="3.30.200.20:FF:000021">
    <property type="entry name" value="probable serine/threonine-protein kinase At1g54610"/>
    <property type="match status" value="1"/>
</dbReference>
<dbReference type="InterPro" id="IPR008271">
    <property type="entry name" value="Ser/Thr_kinase_AS"/>
</dbReference>
<dbReference type="GO" id="GO:0005524">
    <property type="term" value="F:ATP binding"/>
    <property type="evidence" value="ECO:0007669"/>
    <property type="project" value="UniProtKB-UniRule"/>
</dbReference>
<name>A0AAF0V0Z4_SOLVR</name>